<comment type="subcellular location">
    <subcellularLocation>
        <location evidence="1">Cell membrane</location>
        <topology evidence="1">Multi-pass membrane protein</topology>
    </subcellularLocation>
</comment>
<evidence type="ECO:0000256" key="6">
    <source>
        <dbReference type="ARBA" id="ARBA00023136"/>
    </source>
</evidence>
<feature type="transmembrane region" description="Helical" evidence="8">
    <location>
        <begin position="122"/>
        <end position="140"/>
    </location>
</feature>
<dbReference type="RefSeq" id="WP_253660734.1">
    <property type="nucleotide sequence ID" value="NZ_BAAAJQ010000001.1"/>
</dbReference>
<reference evidence="9 10" key="1">
    <citation type="submission" date="2022-06" db="EMBL/GenBank/DDBJ databases">
        <title>Genomic Encyclopedia of Archaeal and Bacterial Type Strains, Phase II (KMG-II): from individual species to whole genera.</title>
        <authorList>
            <person name="Goeker M."/>
        </authorList>
    </citation>
    <scope>NUCLEOTIDE SEQUENCE [LARGE SCALE GENOMIC DNA]</scope>
    <source>
        <strain evidence="9 10">DSM 44693</strain>
    </source>
</reference>
<feature type="transmembrane region" description="Helical" evidence="8">
    <location>
        <begin position="315"/>
        <end position="332"/>
    </location>
</feature>
<keyword evidence="4 8" id="KW-0812">Transmembrane</keyword>
<gene>
    <name evidence="9" type="ORF">LX13_001502</name>
</gene>
<evidence type="ECO:0000256" key="3">
    <source>
        <dbReference type="ARBA" id="ARBA00022679"/>
    </source>
</evidence>
<keyword evidence="2" id="KW-1003">Cell membrane</keyword>
<feature type="transmembrane region" description="Helical" evidence="8">
    <location>
        <begin position="395"/>
        <end position="413"/>
    </location>
</feature>
<dbReference type="Pfam" id="PF09594">
    <property type="entry name" value="GT87"/>
    <property type="match status" value="1"/>
</dbReference>
<evidence type="ECO:0000256" key="5">
    <source>
        <dbReference type="ARBA" id="ARBA00022989"/>
    </source>
</evidence>
<keyword evidence="3" id="KW-0808">Transferase</keyword>
<dbReference type="Proteomes" id="UP001206895">
    <property type="component" value="Unassembled WGS sequence"/>
</dbReference>
<evidence type="ECO:0000313" key="10">
    <source>
        <dbReference type="Proteomes" id="UP001206895"/>
    </source>
</evidence>
<keyword evidence="10" id="KW-1185">Reference proteome</keyword>
<dbReference type="EMBL" id="JAMTCJ010000002">
    <property type="protein sequence ID" value="MCP2175683.1"/>
    <property type="molecule type" value="Genomic_DNA"/>
</dbReference>
<feature type="transmembrane region" description="Helical" evidence="8">
    <location>
        <begin position="97"/>
        <end position="116"/>
    </location>
</feature>
<feature type="transmembrane region" description="Helical" evidence="8">
    <location>
        <begin position="177"/>
        <end position="196"/>
    </location>
</feature>
<keyword evidence="5 8" id="KW-1133">Transmembrane helix</keyword>
<name>A0ABT1HDD8_9NOCA</name>
<feature type="transmembrane region" description="Helical" evidence="8">
    <location>
        <begin position="293"/>
        <end position="309"/>
    </location>
</feature>
<feature type="transmembrane region" description="Helical" evidence="8">
    <location>
        <begin position="339"/>
        <end position="355"/>
    </location>
</feature>
<dbReference type="InterPro" id="IPR018584">
    <property type="entry name" value="GT87"/>
</dbReference>
<proteinExistence type="inferred from homology"/>
<evidence type="ECO:0000256" key="4">
    <source>
        <dbReference type="ARBA" id="ARBA00022692"/>
    </source>
</evidence>
<evidence type="ECO:0000256" key="2">
    <source>
        <dbReference type="ARBA" id="ARBA00022475"/>
    </source>
</evidence>
<evidence type="ECO:0000256" key="1">
    <source>
        <dbReference type="ARBA" id="ARBA00004651"/>
    </source>
</evidence>
<comment type="caution">
    <text evidence="9">The sequence shown here is derived from an EMBL/GenBank/DDBJ whole genome shotgun (WGS) entry which is preliminary data.</text>
</comment>
<evidence type="ECO:0000313" key="9">
    <source>
        <dbReference type="EMBL" id="MCP2175683.1"/>
    </source>
</evidence>
<sequence length="428" mass="47229">MPDLRVPRPVLVTTIAVALGLLAIWLQHVVVAFDEPFWGLFDNQLDLDVYRAGAQTVLDGQRLYDAKLLGHLDYTYAPISVLLFTPFAWMPFAAARVVWSVLIFVVLYLVITLSFRNLGYRITWQLRAISASLVVISALLEPVRSTIWFGQVNIFLMALVLWDLLRPESSRLRGVATGVAAGIKLTPLIFIVYLAAQRRWRSVAGVLAGFVATVVIAFVAFPRDSWQYWTGTFIDSDRVGVPDTVGNQSIRGALANNFATSHPSTIAWLVLALAALALGLAAALMAHRRGHELLALTLVGLTSCAVSPMSWGHHWVWIVPLGVIALHHVFSARTAVHRLLAGAGVVGLVLTTFAWRTHLAGSMTFVGVEHPDAYYTGLFFKYGISWLRWFTYDPYNWIFVVAAVTTIVALATTRPRAAESPPRVSANR</sequence>
<comment type="similarity">
    <text evidence="7">Belongs to the glycosyltransferase 87 family.</text>
</comment>
<keyword evidence="6 8" id="KW-0472">Membrane</keyword>
<feature type="transmembrane region" description="Helical" evidence="8">
    <location>
        <begin position="203"/>
        <end position="221"/>
    </location>
</feature>
<feature type="transmembrane region" description="Helical" evidence="8">
    <location>
        <begin position="266"/>
        <end position="286"/>
    </location>
</feature>
<evidence type="ECO:0000256" key="8">
    <source>
        <dbReference type="SAM" id="Phobius"/>
    </source>
</evidence>
<accession>A0ABT1HDD8</accession>
<protein>
    <submittedName>
        <fullName evidence="9">Alpha-1,2-mannosyltransferase</fullName>
    </submittedName>
</protein>
<organism evidence="9 10">
    <name type="scientific">Williamsia maris</name>
    <dbReference type="NCBI Taxonomy" id="72806"/>
    <lineage>
        <taxon>Bacteria</taxon>
        <taxon>Bacillati</taxon>
        <taxon>Actinomycetota</taxon>
        <taxon>Actinomycetes</taxon>
        <taxon>Mycobacteriales</taxon>
        <taxon>Nocardiaceae</taxon>
        <taxon>Williamsia</taxon>
    </lineage>
</organism>
<evidence type="ECO:0000256" key="7">
    <source>
        <dbReference type="ARBA" id="ARBA00024033"/>
    </source>
</evidence>